<dbReference type="RefSeq" id="XP_016928233.2">
    <property type="nucleotide sequence ID" value="XM_017072744.4"/>
</dbReference>
<name>A0AB39Z4A2_DROSZ</name>
<reference evidence="2" key="1">
    <citation type="submission" date="2025-08" db="UniProtKB">
        <authorList>
            <consortium name="RefSeq"/>
        </authorList>
    </citation>
    <scope>IDENTIFICATION</scope>
</reference>
<organism evidence="1 2">
    <name type="scientific">Drosophila suzukii</name>
    <name type="common">Spotted-wing drosophila fruit fly</name>
    <dbReference type="NCBI Taxonomy" id="28584"/>
    <lineage>
        <taxon>Eukaryota</taxon>
        <taxon>Metazoa</taxon>
        <taxon>Ecdysozoa</taxon>
        <taxon>Arthropoda</taxon>
        <taxon>Hexapoda</taxon>
        <taxon>Insecta</taxon>
        <taxon>Pterygota</taxon>
        <taxon>Neoptera</taxon>
        <taxon>Endopterygota</taxon>
        <taxon>Diptera</taxon>
        <taxon>Brachycera</taxon>
        <taxon>Muscomorpha</taxon>
        <taxon>Ephydroidea</taxon>
        <taxon>Drosophilidae</taxon>
        <taxon>Drosophila</taxon>
        <taxon>Sophophora</taxon>
    </lineage>
</organism>
<dbReference type="PANTHER" id="PTHR20905:SF1">
    <property type="entry name" value="AT07410P-RELATED"/>
    <property type="match status" value="1"/>
</dbReference>
<dbReference type="SUPFAM" id="SSF55729">
    <property type="entry name" value="Acyl-CoA N-acyltransferases (Nat)"/>
    <property type="match status" value="1"/>
</dbReference>
<keyword evidence="1" id="KW-1185">Reference proteome</keyword>
<evidence type="ECO:0000313" key="1">
    <source>
        <dbReference type="Proteomes" id="UP001652628"/>
    </source>
</evidence>
<evidence type="ECO:0000313" key="2">
    <source>
        <dbReference type="RefSeq" id="XP_016928233.2"/>
    </source>
</evidence>
<protein>
    <submittedName>
        <fullName evidence="2">Arylalkylamine N-acetyltransferase-like 2</fullName>
    </submittedName>
</protein>
<dbReference type="GO" id="GO:0004059">
    <property type="term" value="F:aralkylamine N-acetyltransferase activity"/>
    <property type="evidence" value="ECO:0007669"/>
    <property type="project" value="UniProtKB-EC"/>
</dbReference>
<dbReference type="Proteomes" id="UP001652628">
    <property type="component" value="Chromosome 2R"/>
</dbReference>
<dbReference type="CTD" id="37213"/>
<dbReference type="PANTHER" id="PTHR20905">
    <property type="entry name" value="N-ACETYLTRANSFERASE-RELATED"/>
    <property type="match status" value="1"/>
</dbReference>
<proteinExistence type="predicted"/>
<gene>
    <name evidence="2" type="primary">AANATL4</name>
</gene>
<dbReference type="GeneID" id="108008838"/>
<accession>A0AB39Z4A2</accession>
<dbReference type="AlphaFoldDB" id="A0AB39Z4A2"/>
<sequence length="222" mass="24763">MTFNTKEGVTIRIMVLEDYEKLKLFMKEEYFNAEPLCQSCGEDVHLQNEKENDAINLSMIAQGTSLLALDENDDGRIVGFVLAGAQVPEDVERNAKTVKTLTDNAWGRIFVILTKAEREANIFERYGVSNVLYSHITSVAASMRGKGLGSRLATTLMDLGRSQALPVMVAYCTSFYSARQKKALGMECIYSLDYADYTDDQGRVMFAPTVPNTTLRVMAIKL</sequence>
<dbReference type="InterPro" id="IPR016181">
    <property type="entry name" value="Acyl_CoA_acyltransferase"/>
</dbReference>
<dbReference type="Gene3D" id="3.40.630.30">
    <property type="match status" value="1"/>
</dbReference>